<dbReference type="EMBL" id="JBEHCU010003886">
    <property type="protein sequence ID" value="KAL1401923.1"/>
    <property type="molecule type" value="Genomic_DNA"/>
</dbReference>
<dbReference type="Proteomes" id="UP001562425">
    <property type="component" value="Unassembled WGS sequence"/>
</dbReference>
<evidence type="ECO:0000313" key="2">
    <source>
        <dbReference type="EMBL" id="KAL1401923.1"/>
    </source>
</evidence>
<keyword evidence="3" id="KW-1185">Reference proteome</keyword>
<proteinExistence type="predicted"/>
<comment type="caution">
    <text evidence="2">The sequence shown here is derived from an EMBL/GenBank/DDBJ whole genome shotgun (WGS) entry which is preliminary data.</text>
</comment>
<feature type="region of interest" description="Disordered" evidence="1">
    <location>
        <begin position="40"/>
        <end position="66"/>
    </location>
</feature>
<gene>
    <name evidence="2" type="ORF">pipiens_019928</name>
</gene>
<accession>A0ABD1DR05</accession>
<name>A0ABD1DR05_CULPP</name>
<protein>
    <submittedName>
        <fullName evidence="2">Uncharacterized protein</fullName>
    </submittedName>
</protein>
<reference evidence="2 3" key="1">
    <citation type="submission" date="2024-05" db="EMBL/GenBank/DDBJ databases">
        <title>Culex pipiens pipiens assembly and annotation.</title>
        <authorList>
            <person name="Alout H."/>
            <person name="Durand T."/>
        </authorList>
    </citation>
    <scope>NUCLEOTIDE SEQUENCE [LARGE SCALE GENOMIC DNA]</scope>
    <source>
        <strain evidence="2">HA-2024</strain>
        <tissue evidence="2">Whole body</tissue>
    </source>
</reference>
<sequence>MSRVNKNARPTTTAYHPHKIKRRLPLKKCSNPVPFTQSLQYPTCRSTTNPGPGPGTNNGGKQPGQCSTTWCRRLLNKKIRILL</sequence>
<evidence type="ECO:0000313" key="3">
    <source>
        <dbReference type="Proteomes" id="UP001562425"/>
    </source>
</evidence>
<dbReference type="AlphaFoldDB" id="A0ABD1DR05"/>
<organism evidence="2 3">
    <name type="scientific">Culex pipiens pipiens</name>
    <name type="common">Northern house mosquito</name>
    <dbReference type="NCBI Taxonomy" id="38569"/>
    <lineage>
        <taxon>Eukaryota</taxon>
        <taxon>Metazoa</taxon>
        <taxon>Ecdysozoa</taxon>
        <taxon>Arthropoda</taxon>
        <taxon>Hexapoda</taxon>
        <taxon>Insecta</taxon>
        <taxon>Pterygota</taxon>
        <taxon>Neoptera</taxon>
        <taxon>Endopterygota</taxon>
        <taxon>Diptera</taxon>
        <taxon>Nematocera</taxon>
        <taxon>Culicoidea</taxon>
        <taxon>Culicidae</taxon>
        <taxon>Culicinae</taxon>
        <taxon>Culicini</taxon>
        <taxon>Culex</taxon>
        <taxon>Culex</taxon>
    </lineage>
</organism>
<evidence type="ECO:0000256" key="1">
    <source>
        <dbReference type="SAM" id="MobiDB-lite"/>
    </source>
</evidence>